<dbReference type="PROSITE" id="PS50157">
    <property type="entry name" value="ZINC_FINGER_C2H2_2"/>
    <property type="match status" value="1"/>
</dbReference>
<reference evidence="10 11" key="3">
    <citation type="journal article" date="2015" name="Genome Announc.">
        <title>Draft Genome Sequence of the Archiascomycetous Yeast Saitoella complicata.</title>
        <authorList>
            <person name="Yamauchi K."/>
            <person name="Kondo S."/>
            <person name="Hamamoto M."/>
            <person name="Takahashi Y."/>
            <person name="Ogura Y."/>
            <person name="Hayashi T."/>
            <person name="Nishida H."/>
        </authorList>
    </citation>
    <scope>NUCLEOTIDE SEQUENCE [LARGE SCALE GENOMIC DNA]</scope>
    <source>
        <strain evidence="10 11">NRRL Y-17804</strain>
    </source>
</reference>
<evidence type="ECO:0000313" key="10">
    <source>
        <dbReference type="EMBL" id="GAO52370.1"/>
    </source>
</evidence>
<proteinExistence type="predicted"/>
<reference evidence="10 11" key="1">
    <citation type="journal article" date="2011" name="J. Gen. Appl. Microbiol.">
        <title>Draft genome sequencing of the enigmatic yeast Saitoella complicata.</title>
        <authorList>
            <person name="Nishida H."/>
            <person name="Hamamoto M."/>
            <person name="Sugiyama J."/>
        </authorList>
    </citation>
    <scope>NUCLEOTIDE SEQUENCE [LARGE SCALE GENOMIC DNA]</scope>
    <source>
        <strain evidence="10 11">NRRL Y-17804</strain>
    </source>
</reference>
<sequence>MGYPTRIRSLHAIRQVDGGQHENANVEHARDELAFWGSADQGSALEASTELYGRFTTTSEVEQLSTTIDPLFFVVARWKTPEVKLRRQRLASGSVVSAILGRPRSRRDHLERHQANHAPIAPFACGACGRDFARLDVLEKHLKIHERDRERQQQGHSAPGPPPAKPIHRNIDQQAYSLPAPGISEQPLPSRRFSELDTPQHQFLSPQAPAHVSPLTFASPTGAQATSSPLQTFSQQSPQDELSLFASGDFSFFNDVPADNYSWLFDLDQMAPPNPDPPSYTYPSVDLSTAQNQTTPTTQFALPQVQTPSSRPRTSQTPLPPLQLDHPPLHSPSPELIECEAGFLTATCRTRILNFIPADFLKSPKLSFSALRTYMELFWLHFYQQSPIIHRPSFYPPTTPEPLLIIMLAIGASHSSDRGAWEIMKGIVTKLRTRLWEMTEESPALELWVLQTMLLVSYYEKMMGDSVQHDMGQIFHGSTVAFVRFAGLFRGEEYATLRSNTTVSDDEQEEYRAWRRWVEYEEKKRAAYFAFLSDCQHAAMFRHTLALSAFELRMDLPCNESIWRAPNAKAWRVQYVKASPPKAFLPTLKSLITDPTPEGALPINNPFTNWLLLHGLLNVSWDIMWRGLYDVGIVTDVKMFDWKRGLIRALEGSHALYQTAKANKPRQKYLYEWAHYPIYHLAFIALNVDLVLVRIWAGAPRVLGRPVLRGERERARAFMRKWATAVEGRNAVYHATLLLKEIYASESWNKAVHVPWCLYLATLTCWAFGAAFEGRDPQPRRFASEEGWVEPSLARRDMEVYLNAMSVRHPDAVASVALKNQTVGIIAMAVHVLQDVKWGIVTGAHNVLKGLLLRYTDHDKSG</sequence>
<feature type="region of interest" description="Disordered" evidence="8">
    <location>
        <begin position="147"/>
        <end position="168"/>
    </location>
</feature>
<keyword evidence="5" id="KW-0862">Zinc</keyword>
<evidence type="ECO:0000259" key="9">
    <source>
        <dbReference type="PROSITE" id="PS50157"/>
    </source>
</evidence>
<evidence type="ECO:0000256" key="6">
    <source>
        <dbReference type="ARBA" id="ARBA00023242"/>
    </source>
</evidence>
<dbReference type="EMBL" id="BACD03000067">
    <property type="protein sequence ID" value="GAO52370.1"/>
    <property type="molecule type" value="Genomic_DNA"/>
</dbReference>
<gene>
    <name evidence="10" type="ORF">G7K_6448-t1</name>
</gene>
<evidence type="ECO:0000256" key="1">
    <source>
        <dbReference type="ARBA" id="ARBA00004123"/>
    </source>
</evidence>
<evidence type="ECO:0000256" key="5">
    <source>
        <dbReference type="ARBA" id="ARBA00022833"/>
    </source>
</evidence>
<dbReference type="InterPro" id="IPR013087">
    <property type="entry name" value="Znf_C2H2_type"/>
</dbReference>
<dbReference type="InterPro" id="IPR007219">
    <property type="entry name" value="XnlR_reg_dom"/>
</dbReference>
<dbReference type="GO" id="GO:0000978">
    <property type="term" value="F:RNA polymerase II cis-regulatory region sequence-specific DNA binding"/>
    <property type="evidence" value="ECO:0007669"/>
    <property type="project" value="InterPro"/>
</dbReference>
<feature type="compositionally biased region" description="Polar residues" evidence="8">
    <location>
        <begin position="299"/>
        <end position="317"/>
    </location>
</feature>
<dbReference type="InterPro" id="IPR051059">
    <property type="entry name" value="VerF-like"/>
</dbReference>
<feature type="compositionally biased region" description="Polar residues" evidence="8">
    <location>
        <begin position="216"/>
        <end position="236"/>
    </location>
</feature>
<feature type="domain" description="C2H2-type" evidence="9">
    <location>
        <begin position="123"/>
        <end position="150"/>
    </location>
</feature>
<dbReference type="OMA" id="MARHEHE"/>
<keyword evidence="2" id="KW-0479">Metal-binding</keyword>
<dbReference type="CDD" id="cd12148">
    <property type="entry name" value="fungal_TF_MHR"/>
    <property type="match status" value="1"/>
</dbReference>
<dbReference type="GO" id="GO:0006351">
    <property type="term" value="P:DNA-templated transcription"/>
    <property type="evidence" value="ECO:0007669"/>
    <property type="project" value="InterPro"/>
</dbReference>
<dbReference type="GO" id="GO:0000981">
    <property type="term" value="F:DNA-binding transcription factor activity, RNA polymerase II-specific"/>
    <property type="evidence" value="ECO:0007669"/>
    <property type="project" value="InterPro"/>
</dbReference>
<dbReference type="PROSITE" id="PS00028">
    <property type="entry name" value="ZINC_FINGER_C2H2_1"/>
    <property type="match status" value="1"/>
</dbReference>
<keyword evidence="11" id="KW-1185">Reference proteome</keyword>
<dbReference type="InterPro" id="IPR036236">
    <property type="entry name" value="Znf_C2H2_sf"/>
</dbReference>
<keyword evidence="6" id="KW-0539">Nucleus</keyword>
<evidence type="ECO:0000256" key="2">
    <source>
        <dbReference type="ARBA" id="ARBA00022723"/>
    </source>
</evidence>
<dbReference type="Pfam" id="PF04082">
    <property type="entry name" value="Fungal_trans"/>
    <property type="match status" value="1"/>
</dbReference>
<feature type="region of interest" description="Disordered" evidence="8">
    <location>
        <begin position="211"/>
        <end position="236"/>
    </location>
</feature>
<protein>
    <recommendedName>
        <fullName evidence="9">C2H2-type domain-containing protein</fullName>
    </recommendedName>
</protein>
<evidence type="ECO:0000256" key="4">
    <source>
        <dbReference type="ARBA" id="ARBA00022771"/>
    </source>
</evidence>
<keyword evidence="3" id="KW-0677">Repeat</keyword>
<reference evidence="10 11" key="2">
    <citation type="journal article" date="2014" name="J. Gen. Appl. Microbiol.">
        <title>The early diverging ascomycetous budding yeast Saitoella complicata has three histone deacetylases belonging to the Clr6, Hos2, and Rpd3 lineages.</title>
        <authorList>
            <person name="Nishida H."/>
            <person name="Matsumoto T."/>
            <person name="Kondo S."/>
            <person name="Hamamoto M."/>
            <person name="Yoshikawa H."/>
        </authorList>
    </citation>
    <scope>NUCLEOTIDE SEQUENCE [LARGE SCALE GENOMIC DNA]</scope>
    <source>
        <strain evidence="10 11">NRRL Y-17804</strain>
    </source>
</reference>
<dbReference type="GO" id="GO:0000785">
    <property type="term" value="C:chromatin"/>
    <property type="evidence" value="ECO:0007669"/>
    <property type="project" value="TreeGrafter"/>
</dbReference>
<dbReference type="SUPFAM" id="SSF57667">
    <property type="entry name" value="beta-beta-alpha zinc fingers"/>
    <property type="match status" value="1"/>
</dbReference>
<dbReference type="GO" id="GO:0005634">
    <property type="term" value="C:nucleus"/>
    <property type="evidence" value="ECO:0007669"/>
    <property type="project" value="UniProtKB-SubCell"/>
</dbReference>
<name>A0A0E9NSH8_SAICN</name>
<feature type="region of interest" description="Disordered" evidence="8">
    <location>
        <begin position="299"/>
        <end position="325"/>
    </location>
</feature>
<dbReference type="PANTHER" id="PTHR40626">
    <property type="entry name" value="MIP31509P"/>
    <property type="match status" value="1"/>
</dbReference>
<evidence type="ECO:0000256" key="3">
    <source>
        <dbReference type="ARBA" id="ARBA00022737"/>
    </source>
</evidence>
<evidence type="ECO:0000256" key="8">
    <source>
        <dbReference type="SAM" id="MobiDB-lite"/>
    </source>
</evidence>
<comment type="subcellular location">
    <subcellularLocation>
        <location evidence="1">Nucleus</location>
    </subcellularLocation>
</comment>
<dbReference type="GO" id="GO:0008270">
    <property type="term" value="F:zinc ion binding"/>
    <property type="evidence" value="ECO:0007669"/>
    <property type="project" value="UniProtKB-KW"/>
</dbReference>
<accession>A0A0E9NSH8</accession>
<dbReference type="AlphaFoldDB" id="A0A0E9NSH8"/>
<comment type="caution">
    <text evidence="10">The sequence shown here is derived from an EMBL/GenBank/DDBJ whole genome shotgun (WGS) entry which is preliminary data.</text>
</comment>
<organism evidence="10 11">
    <name type="scientific">Saitoella complicata (strain BCRC 22490 / CBS 7301 / JCM 7358 / NBRC 10748 / NRRL Y-17804)</name>
    <dbReference type="NCBI Taxonomy" id="698492"/>
    <lineage>
        <taxon>Eukaryota</taxon>
        <taxon>Fungi</taxon>
        <taxon>Dikarya</taxon>
        <taxon>Ascomycota</taxon>
        <taxon>Taphrinomycotina</taxon>
        <taxon>Taphrinomycotina incertae sedis</taxon>
        <taxon>Saitoella</taxon>
    </lineage>
</organism>
<evidence type="ECO:0000313" key="11">
    <source>
        <dbReference type="Proteomes" id="UP000033140"/>
    </source>
</evidence>
<dbReference type="Proteomes" id="UP000033140">
    <property type="component" value="Unassembled WGS sequence"/>
</dbReference>
<dbReference type="PANTHER" id="PTHR40626:SF14">
    <property type="entry name" value="C2H2 TYPE ZINC FINGER DOMAIN PROTEIN (AFU_ORTHOLOGUE AFUA_1G02360)"/>
    <property type="match status" value="1"/>
</dbReference>
<dbReference type="STRING" id="698492.A0A0E9NSH8"/>
<evidence type="ECO:0000256" key="7">
    <source>
        <dbReference type="PROSITE-ProRule" id="PRU00042"/>
    </source>
</evidence>
<dbReference type="Gene3D" id="3.30.160.60">
    <property type="entry name" value="Classic Zinc Finger"/>
    <property type="match status" value="1"/>
</dbReference>
<keyword evidence="4 7" id="KW-0863">Zinc-finger</keyword>